<proteinExistence type="predicted"/>
<dbReference type="EMBL" id="VFPN01000003">
    <property type="protein sequence ID" value="TQM61442.1"/>
    <property type="molecule type" value="Genomic_DNA"/>
</dbReference>
<evidence type="ECO:0000313" key="3">
    <source>
        <dbReference type="EMBL" id="TQM61442.1"/>
    </source>
</evidence>
<dbReference type="AlphaFoldDB" id="A0A543HT15"/>
<evidence type="ECO:0000259" key="1">
    <source>
        <dbReference type="Pfam" id="PF26035"/>
    </source>
</evidence>
<dbReference type="Pfam" id="PF26572">
    <property type="entry name" value="DUF8185"/>
    <property type="match status" value="1"/>
</dbReference>
<dbReference type="RefSeq" id="WP_141918553.1">
    <property type="nucleotide sequence ID" value="NZ_BAAAYS010000006.1"/>
</dbReference>
<protein>
    <submittedName>
        <fullName evidence="3">Uncharacterized protein</fullName>
    </submittedName>
</protein>
<feature type="domain" description="DUF8185" evidence="2">
    <location>
        <begin position="124"/>
        <end position="235"/>
    </location>
</feature>
<dbReference type="OrthoDB" id="4801220at2"/>
<reference evidence="3 4" key="1">
    <citation type="submission" date="2019-06" db="EMBL/GenBank/DDBJ databases">
        <title>Sequencing the genomes of 1000 actinobacteria strains.</title>
        <authorList>
            <person name="Klenk H.-P."/>
        </authorList>
    </citation>
    <scope>NUCLEOTIDE SEQUENCE [LARGE SCALE GENOMIC DNA]</scope>
    <source>
        <strain evidence="3 4">DSM 18031</strain>
    </source>
</reference>
<dbReference type="Proteomes" id="UP000318331">
    <property type="component" value="Unassembled WGS sequence"/>
</dbReference>
<dbReference type="InterPro" id="IPR058498">
    <property type="entry name" value="DUF8185"/>
</dbReference>
<feature type="domain" description="DUF8010" evidence="1">
    <location>
        <begin position="3"/>
        <end position="90"/>
    </location>
</feature>
<dbReference type="InterPro" id="IPR058323">
    <property type="entry name" value="DUF8010"/>
</dbReference>
<accession>A0A543HT15</accession>
<gene>
    <name evidence="3" type="ORF">FB466_2396</name>
</gene>
<evidence type="ECO:0000313" key="4">
    <source>
        <dbReference type="Proteomes" id="UP000318331"/>
    </source>
</evidence>
<sequence>MANSFTLDDTFAFSDFRVFLERAVRFADATVRLVANHGVLAAYVGVLAPAGLLDRTPTVLGLRTWGIRAGEVSDSVVSVRAVLDRLARTSGPWGEGQGDDGGDGGIRVPLPVVPATASWAGVTPPRGGWEHVGSISEVDLRVAAEAGIAEVATAIPGGMGEILVRKARSEVWGRPLPQHPALPAGAAFAAESLGFIPPALPGSLVGAVGGHAEVFTSGAWQRVSLSRGHVVVRGTALRV</sequence>
<keyword evidence="4" id="KW-1185">Reference proteome</keyword>
<organism evidence="3 4">
    <name type="scientific">Klugiella xanthotipulae</name>
    <dbReference type="NCBI Taxonomy" id="244735"/>
    <lineage>
        <taxon>Bacteria</taxon>
        <taxon>Bacillati</taxon>
        <taxon>Actinomycetota</taxon>
        <taxon>Actinomycetes</taxon>
        <taxon>Micrococcales</taxon>
        <taxon>Microbacteriaceae</taxon>
        <taxon>Klugiella</taxon>
    </lineage>
</organism>
<name>A0A543HT15_9MICO</name>
<evidence type="ECO:0000259" key="2">
    <source>
        <dbReference type="Pfam" id="PF26572"/>
    </source>
</evidence>
<dbReference type="Pfam" id="PF26035">
    <property type="entry name" value="DUF8010"/>
    <property type="match status" value="1"/>
</dbReference>
<comment type="caution">
    <text evidence="3">The sequence shown here is derived from an EMBL/GenBank/DDBJ whole genome shotgun (WGS) entry which is preliminary data.</text>
</comment>